<evidence type="ECO:0000313" key="3">
    <source>
        <dbReference type="Proteomes" id="UP001412067"/>
    </source>
</evidence>
<dbReference type="Proteomes" id="UP001412067">
    <property type="component" value="Unassembled WGS sequence"/>
</dbReference>
<reference evidence="2 3" key="1">
    <citation type="journal article" date="2022" name="Nat. Plants">
        <title>Genomes of leafy and leafless Platanthera orchids illuminate the evolution of mycoheterotrophy.</title>
        <authorList>
            <person name="Li M.H."/>
            <person name="Liu K.W."/>
            <person name="Li Z."/>
            <person name="Lu H.C."/>
            <person name="Ye Q.L."/>
            <person name="Zhang D."/>
            <person name="Wang J.Y."/>
            <person name="Li Y.F."/>
            <person name="Zhong Z.M."/>
            <person name="Liu X."/>
            <person name="Yu X."/>
            <person name="Liu D.K."/>
            <person name="Tu X.D."/>
            <person name="Liu B."/>
            <person name="Hao Y."/>
            <person name="Liao X.Y."/>
            <person name="Jiang Y.T."/>
            <person name="Sun W.H."/>
            <person name="Chen J."/>
            <person name="Chen Y.Q."/>
            <person name="Ai Y."/>
            <person name="Zhai J.W."/>
            <person name="Wu S.S."/>
            <person name="Zhou Z."/>
            <person name="Hsiao Y.Y."/>
            <person name="Wu W.L."/>
            <person name="Chen Y.Y."/>
            <person name="Lin Y.F."/>
            <person name="Hsu J.L."/>
            <person name="Li C.Y."/>
            <person name="Wang Z.W."/>
            <person name="Zhao X."/>
            <person name="Zhong W.Y."/>
            <person name="Ma X.K."/>
            <person name="Ma L."/>
            <person name="Huang J."/>
            <person name="Chen G.Z."/>
            <person name="Huang M.Z."/>
            <person name="Huang L."/>
            <person name="Peng D.H."/>
            <person name="Luo Y.B."/>
            <person name="Zou S.Q."/>
            <person name="Chen S.P."/>
            <person name="Lan S."/>
            <person name="Tsai W.C."/>
            <person name="Van de Peer Y."/>
            <person name="Liu Z.J."/>
        </authorList>
    </citation>
    <scope>NUCLEOTIDE SEQUENCE [LARGE SCALE GENOMIC DNA]</scope>
    <source>
        <strain evidence="2">Lor288</strain>
    </source>
</reference>
<comment type="caution">
    <text evidence="2">The sequence shown here is derived from an EMBL/GenBank/DDBJ whole genome shotgun (WGS) entry which is preliminary data.</text>
</comment>
<organism evidence="2 3">
    <name type="scientific">Platanthera guangdongensis</name>
    <dbReference type="NCBI Taxonomy" id="2320717"/>
    <lineage>
        <taxon>Eukaryota</taxon>
        <taxon>Viridiplantae</taxon>
        <taxon>Streptophyta</taxon>
        <taxon>Embryophyta</taxon>
        <taxon>Tracheophyta</taxon>
        <taxon>Spermatophyta</taxon>
        <taxon>Magnoliopsida</taxon>
        <taxon>Liliopsida</taxon>
        <taxon>Asparagales</taxon>
        <taxon>Orchidaceae</taxon>
        <taxon>Orchidoideae</taxon>
        <taxon>Orchideae</taxon>
        <taxon>Orchidinae</taxon>
        <taxon>Platanthera</taxon>
    </lineage>
</organism>
<dbReference type="EMBL" id="JBBWWR010000013">
    <property type="protein sequence ID" value="KAK8956145.1"/>
    <property type="molecule type" value="Genomic_DNA"/>
</dbReference>
<protein>
    <submittedName>
        <fullName evidence="2">Uncharacterized protein</fullName>
    </submittedName>
</protein>
<accession>A0ABR2M220</accession>
<keyword evidence="3" id="KW-1185">Reference proteome</keyword>
<proteinExistence type="predicted"/>
<evidence type="ECO:0000313" key="2">
    <source>
        <dbReference type="EMBL" id="KAK8956145.1"/>
    </source>
</evidence>
<feature type="region of interest" description="Disordered" evidence="1">
    <location>
        <begin position="1"/>
        <end position="33"/>
    </location>
</feature>
<sequence>MQVTEAGRAGSFSPAGINRGRVGPGKTSGDNSFGLLAQLEDGPTIAEVDMDTGVEPGRVIQTGPGAPLVPHASSLVPGEAQLGLLAPVQATPASVGDEVAQPSNLSLHLQRVVKEGAGQGMKMGRKPLVRAHLFAKAAMLELEKRQNIANFKSWRGGVTSRPNGRGGGPQKRWQRLWPSFRGASSAMPSMLRALSLWSRNKLTGLERSKEQLEMEVAELYMREGETLSWSSEQTTALVGKVKELSTTLGRLNTWWKQRAKVCWI</sequence>
<name>A0ABR2M220_9ASPA</name>
<evidence type="ECO:0000256" key="1">
    <source>
        <dbReference type="SAM" id="MobiDB-lite"/>
    </source>
</evidence>
<gene>
    <name evidence="2" type="ORF">KSP40_PGU004359</name>
</gene>